<dbReference type="InterPro" id="IPR013787">
    <property type="entry name" value="S100_Ca-bd_sub"/>
</dbReference>
<evidence type="ECO:0000313" key="3">
    <source>
        <dbReference type="Proteomes" id="UP000261660"/>
    </source>
</evidence>
<feature type="domain" description="EF-hand" evidence="1">
    <location>
        <begin position="47"/>
        <end position="82"/>
    </location>
</feature>
<dbReference type="InterPro" id="IPR002048">
    <property type="entry name" value="EF_hand_dom"/>
</dbReference>
<accession>A0A3Q3E3W6</accession>
<dbReference type="Proteomes" id="UP000261660">
    <property type="component" value="Unplaced"/>
</dbReference>
<evidence type="ECO:0000313" key="2">
    <source>
        <dbReference type="Ensembl" id="ENSLBEP00000000636.1"/>
    </source>
</evidence>
<dbReference type="GO" id="GO:0005737">
    <property type="term" value="C:cytoplasm"/>
    <property type="evidence" value="ECO:0007669"/>
    <property type="project" value="TreeGrafter"/>
</dbReference>
<organism evidence="2 3">
    <name type="scientific">Labrus bergylta</name>
    <name type="common">ballan wrasse</name>
    <dbReference type="NCBI Taxonomy" id="56723"/>
    <lineage>
        <taxon>Eukaryota</taxon>
        <taxon>Metazoa</taxon>
        <taxon>Chordata</taxon>
        <taxon>Craniata</taxon>
        <taxon>Vertebrata</taxon>
        <taxon>Euteleostomi</taxon>
        <taxon>Actinopterygii</taxon>
        <taxon>Neopterygii</taxon>
        <taxon>Teleostei</taxon>
        <taxon>Neoteleostei</taxon>
        <taxon>Acanthomorphata</taxon>
        <taxon>Eupercaria</taxon>
        <taxon>Labriformes</taxon>
        <taxon>Labridae</taxon>
        <taxon>Labrus</taxon>
    </lineage>
</organism>
<dbReference type="InParanoid" id="A0A3Q3E3W6"/>
<dbReference type="Ensembl" id="ENSLBET00000000686.1">
    <property type="protein sequence ID" value="ENSLBEP00000000636.1"/>
    <property type="gene ID" value="ENSLBEG00000000532.1"/>
</dbReference>
<dbReference type="AlphaFoldDB" id="A0A3Q3E3W6"/>
<dbReference type="CDD" id="cd00213">
    <property type="entry name" value="S-100"/>
    <property type="match status" value="1"/>
</dbReference>
<keyword evidence="3" id="KW-1185">Reference proteome</keyword>
<reference evidence="2" key="1">
    <citation type="submission" date="2025-08" db="UniProtKB">
        <authorList>
            <consortium name="Ensembl"/>
        </authorList>
    </citation>
    <scope>IDENTIFICATION</scope>
</reference>
<dbReference type="PANTHER" id="PTHR11639">
    <property type="entry name" value="S100 CALCIUM-BINDING PROTEIN"/>
    <property type="match status" value="1"/>
</dbReference>
<dbReference type="GO" id="GO:0046914">
    <property type="term" value="F:transition metal ion binding"/>
    <property type="evidence" value="ECO:0007669"/>
    <property type="project" value="InterPro"/>
</dbReference>
<sequence>MSELLQAMDLLRKVFDRYAGKDGDGKSLSKGELGDLLCNELCEGKAVKEKDVERFFADLNNDKDTVIDFHEYITFVAALTALRNEHP</sequence>
<dbReference type="GeneTree" id="ENSGT01150000287010"/>
<dbReference type="SMART" id="SM01394">
    <property type="entry name" value="S_100"/>
    <property type="match status" value="1"/>
</dbReference>
<dbReference type="STRING" id="56723.ENSLBEP00000000636"/>
<dbReference type="PROSITE" id="PS50222">
    <property type="entry name" value="EF_HAND_2"/>
    <property type="match status" value="1"/>
</dbReference>
<dbReference type="InterPro" id="IPR034325">
    <property type="entry name" value="S-100_dom"/>
</dbReference>
<dbReference type="GO" id="GO:0005509">
    <property type="term" value="F:calcium ion binding"/>
    <property type="evidence" value="ECO:0007669"/>
    <property type="project" value="InterPro"/>
</dbReference>
<evidence type="ECO:0000259" key="1">
    <source>
        <dbReference type="PROSITE" id="PS50222"/>
    </source>
</evidence>
<dbReference type="Gene3D" id="1.10.238.10">
    <property type="entry name" value="EF-hand"/>
    <property type="match status" value="1"/>
</dbReference>
<dbReference type="GO" id="GO:0048306">
    <property type="term" value="F:calcium-dependent protein binding"/>
    <property type="evidence" value="ECO:0007669"/>
    <property type="project" value="TreeGrafter"/>
</dbReference>
<reference evidence="2" key="2">
    <citation type="submission" date="2025-09" db="UniProtKB">
        <authorList>
            <consortium name="Ensembl"/>
        </authorList>
    </citation>
    <scope>IDENTIFICATION</scope>
</reference>
<dbReference type="InterPro" id="IPR011992">
    <property type="entry name" value="EF-hand-dom_pair"/>
</dbReference>
<dbReference type="Pfam" id="PF01023">
    <property type="entry name" value="S_100"/>
    <property type="match status" value="1"/>
</dbReference>
<protein>
    <recommendedName>
        <fullName evidence="1">EF-hand domain-containing protein</fullName>
    </recommendedName>
</protein>
<dbReference type="SUPFAM" id="SSF47473">
    <property type="entry name" value="EF-hand"/>
    <property type="match status" value="1"/>
</dbReference>
<proteinExistence type="predicted"/>
<name>A0A3Q3E3W6_9LABR</name>
<dbReference type="PANTHER" id="PTHR11639:SF118">
    <property type="entry name" value="PROTEIN S100"/>
    <property type="match status" value="1"/>
</dbReference>